<comment type="caution">
    <text evidence="3">The sequence shown here is derived from an EMBL/GenBank/DDBJ whole genome shotgun (WGS) entry which is preliminary data.</text>
</comment>
<name>A0ABR7UWE3_9FLAO</name>
<dbReference type="GO" id="GO:0016740">
    <property type="term" value="F:transferase activity"/>
    <property type="evidence" value="ECO:0007669"/>
    <property type="project" value="UniProtKB-KW"/>
</dbReference>
<dbReference type="Pfam" id="PF13439">
    <property type="entry name" value="Glyco_transf_4"/>
    <property type="match status" value="1"/>
</dbReference>
<reference evidence="3 4" key="1">
    <citation type="journal article" date="2020" name="Microbiol. Res.">
        <title>Flavobacterium pokkalii sp. nov., a novel plant growth promoting native rhizobacteria isolated from pokkali rice grown in coastal saline affected agricultural regions of southern India, Kerala.</title>
        <authorList>
            <person name="Menon R.R."/>
            <person name="Kumari S."/>
            <person name="Viver T."/>
            <person name="Rameshkumar N."/>
        </authorList>
    </citation>
    <scope>NUCLEOTIDE SEQUENCE [LARGE SCALE GENOMIC DNA]</scope>
    <source>
        <strain evidence="3 4">L1I52</strain>
    </source>
</reference>
<proteinExistence type="predicted"/>
<dbReference type="Gene3D" id="3.40.50.2000">
    <property type="entry name" value="Glycogen Phosphorylase B"/>
    <property type="match status" value="2"/>
</dbReference>
<dbReference type="InterPro" id="IPR028098">
    <property type="entry name" value="Glyco_trans_4-like_N"/>
</dbReference>
<dbReference type="SUPFAM" id="SSF53756">
    <property type="entry name" value="UDP-Glycosyltransferase/glycogen phosphorylase"/>
    <property type="match status" value="1"/>
</dbReference>
<dbReference type="RefSeq" id="WP_188221479.1">
    <property type="nucleotide sequence ID" value="NZ_NASZ01000029.1"/>
</dbReference>
<dbReference type="Pfam" id="PF00534">
    <property type="entry name" value="Glycos_transf_1"/>
    <property type="match status" value="1"/>
</dbReference>
<organism evidence="3 4">
    <name type="scientific">Flavobacterium pokkalii</name>
    <dbReference type="NCBI Taxonomy" id="1940408"/>
    <lineage>
        <taxon>Bacteria</taxon>
        <taxon>Pseudomonadati</taxon>
        <taxon>Bacteroidota</taxon>
        <taxon>Flavobacteriia</taxon>
        <taxon>Flavobacteriales</taxon>
        <taxon>Flavobacteriaceae</taxon>
        <taxon>Flavobacterium</taxon>
    </lineage>
</organism>
<dbReference type="PANTHER" id="PTHR45947:SF3">
    <property type="entry name" value="SULFOQUINOVOSYL TRANSFERASE SQD2"/>
    <property type="match status" value="1"/>
</dbReference>
<evidence type="ECO:0000259" key="1">
    <source>
        <dbReference type="Pfam" id="PF00534"/>
    </source>
</evidence>
<dbReference type="InterPro" id="IPR001296">
    <property type="entry name" value="Glyco_trans_1"/>
</dbReference>
<accession>A0ABR7UWE3</accession>
<gene>
    <name evidence="3" type="ORF">B6A10_14855</name>
</gene>
<dbReference type="InterPro" id="IPR050194">
    <property type="entry name" value="Glycosyltransferase_grp1"/>
</dbReference>
<keyword evidence="3" id="KW-0808">Transferase</keyword>
<dbReference type="Proteomes" id="UP000661715">
    <property type="component" value="Unassembled WGS sequence"/>
</dbReference>
<evidence type="ECO:0000313" key="3">
    <source>
        <dbReference type="EMBL" id="MBD0726453.1"/>
    </source>
</evidence>
<feature type="domain" description="Glycosyl transferase family 1" evidence="1">
    <location>
        <begin position="176"/>
        <end position="335"/>
    </location>
</feature>
<feature type="domain" description="Glycosyltransferase subfamily 4-like N-terminal" evidence="2">
    <location>
        <begin position="13"/>
        <end position="151"/>
    </location>
</feature>
<dbReference type="EMBL" id="NASZ01000029">
    <property type="protein sequence ID" value="MBD0726453.1"/>
    <property type="molecule type" value="Genomic_DNA"/>
</dbReference>
<keyword evidence="4" id="KW-1185">Reference proteome</keyword>
<dbReference type="PANTHER" id="PTHR45947">
    <property type="entry name" value="SULFOQUINOVOSYL TRANSFERASE SQD2"/>
    <property type="match status" value="1"/>
</dbReference>
<protein>
    <submittedName>
        <fullName evidence="3">Alpha-1,4-N-acetylgalactosamine transferase</fullName>
    </submittedName>
</protein>
<evidence type="ECO:0000259" key="2">
    <source>
        <dbReference type="Pfam" id="PF13439"/>
    </source>
</evidence>
<evidence type="ECO:0000313" key="4">
    <source>
        <dbReference type="Proteomes" id="UP000661715"/>
    </source>
</evidence>
<dbReference type="CDD" id="cd03811">
    <property type="entry name" value="GT4_GT28_WabH-like"/>
    <property type="match status" value="1"/>
</dbReference>
<sequence>MRILQLIDSLEAGGAERMAVNYANMLSEEGAFSALVTTRKEGVLKAKIAPKVAYLFLNKKRTLDFSAVFKLRKFIKQHRIQCVQAHSSSFLLAVLVKCSYPKLKIIWHDHYGNRIHESKSENIALWVCSFFFSACFVVNQELKKWIEKNFNKKNVFFMSNFLMENDLLNGETYLKGQEGKRIVCVANLKKPKNHIMILKAFAASNLKDAGCSLHFVGKIYEDSYSDTLKSFINENNLEESVFLYDSKEDVSFILAQANVGVLASEYEGFPVSLLEYGYAGLATICTDAGFCSEIIKEGQNGLLFNPYDQKALEQQFLKLVFNSELQEKIGLNLKKDILEKYSSEGIKKRLFRMYNDIINE</sequence>